<keyword evidence="4" id="KW-0256">Endoplasmic reticulum</keyword>
<dbReference type="GO" id="GO:0005811">
    <property type="term" value="C:lipid droplet"/>
    <property type="evidence" value="ECO:0007669"/>
    <property type="project" value="UniProtKB-SubCell"/>
</dbReference>
<dbReference type="PANTHER" id="PTHR15486">
    <property type="entry name" value="ANCIENT UBIQUITOUS PROTEIN"/>
    <property type="match status" value="1"/>
</dbReference>
<sequence length="435" mass="48684">MVQVKDLYDSTRLPRWPQRLLLLPYFPIGLVLALLRVFIGLHVFLISCLLPRNSALTRVVLKTMCAVLGIFVSSDGPGHEDNRARLLVANHVTELDYTAVNLVLPCVMSCSENLPRWLSWMMGQKHSGETRTQLSQDAQQHLSQETLPLMFQPEEACTNSQKGLLKFSSLPFSLDHPTVQPIAISVSRPLFRIGVCLPGSSWLADLFWFLFTPATVFTISFLPSVHREEDTAEEFGRKTQKVLAAHLGVEATNITKSDVLEHLKRMSHRPQPEAAPVGTQATRSPGARPKQPTLTNTGDSTPRTGNVISTRNSGERKLQVMVSQVREVLPQVPEDIVRRDLMETGDVDATITNILEGRVRYTPETPPPTPEQASKLSSPPTQDDCAAQMASPVEIPKFAGEFNRAPDQRHMSLQERKQAMYDIARRRYMEKHGLQ</sequence>
<feature type="region of interest" description="Disordered" evidence="9">
    <location>
        <begin position="358"/>
        <end position="384"/>
    </location>
</feature>
<evidence type="ECO:0000256" key="3">
    <source>
        <dbReference type="ARBA" id="ARBA00022677"/>
    </source>
</evidence>
<evidence type="ECO:0000256" key="8">
    <source>
        <dbReference type="ARBA" id="ARBA00035713"/>
    </source>
</evidence>
<dbReference type="PROSITE" id="PS51140">
    <property type="entry name" value="CUE"/>
    <property type="match status" value="1"/>
</dbReference>
<dbReference type="SMART" id="SM00546">
    <property type="entry name" value="CUE"/>
    <property type="match status" value="1"/>
</dbReference>
<evidence type="ECO:0000313" key="12">
    <source>
        <dbReference type="EMBL" id="CAH1258390.1"/>
    </source>
</evidence>
<comment type="similarity">
    <text evidence="6">Belongs to the AUP1 family.</text>
</comment>
<keyword evidence="5 10" id="KW-0472">Membrane</keyword>
<dbReference type="GO" id="GO:0016746">
    <property type="term" value="F:acyltransferase activity"/>
    <property type="evidence" value="ECO:0007669"/>
    <property type="project" value="InterPro"/>
</dbReference>
<reference evidence="12" key="1">
    <citation type="submission" date="2022-01" db="EMBL/GenBank/DDBJ databases">
        <authorList>
            <person name="Braso-Vives M."/>
        </authorList>
    </citation>
    <scope>NUCLEOTIDE SEQUENCE</scope>
</reference>
<comment type="subcellular location">
    <subcellularLocation>
        <location evidence="1">Endoplasmic reticulum membrane</location>
        <topology evidence="1">Peripheral membrane protein</topology>
    </subcellularLocation>
    <subcellularLocation>
        <location evidence="2">Lipid droplet</location>
    </subcellularLocation>
</comment>
<dbReference type="GO" id="GO:0036503">
    <property type="term" value="P:ERAD pathway"/>
    <property type="evidence" value="ECO:0007669"/>
    <property type="project" value="InterPro"/>
</dbReference>
<evidence type="ECO:0000256" key="2">
    <source>
        <dbReference type="ARBA" id="ARBA00004502"/>
    </source>
</evidence>
<keyword evidence="3" id="KW-0551">Lipid droplet</keyword>
<evidence type="ECO:0000256" key="6">
    <source>
        <dbReference type="ARBA" id="ARBA00035634"/>
    </source>
</evidence>
<dbReference type="GO" id="GO:0005789">
    <property type="term" value="C:endoplasmic reticulum membrane"/>
    <property type="evidence" value="ECO:0007669"/>
    <property type="project" value="UniProtKB-SubCell"/>
</dbReference>
<dbReference type="Proteomes" id="UP000838412">
    <property type="component" value="Chromosome 3"/>
</dbReference>
<feature type="domain" description="CUE" evidence="11">
    <location>
        <begin position="317"/>
        <end position="359"/>
    </location>
</feature>
<dbReference type="PANTHER" id="PTHR15486:SF96">
    <property type="entry name" value="LIPID DROPLET-REGULATING VLDL ASSEMBLY FACTOR AUP1"/>
    <property type="match status" value="1"/>
</dbReference>
<evidence type="ECO:0000256" key="10">
    <source>
        <dbReference type="SAM" id="Phobius"/>
    </source>
</evidence>
<dbReference type="CDD" id="cd14420">
    <property type="entry name" value="CUE_AUP1"/>
    <property type="match status" value="1"/>
</dbReference>
<dbReference type="Gene3D" id="1.10.8.10">
    <property type="entry name" value="DNA helicase RuvA subunit, C-terminal domain"/>
    <property type="match status" value="1"/>
</dbReference>
<feature type="compositionally biased region" description="Polar residues" evidence="9">
    <location>
        <begin position="372"/>
        <end position="381"/>
    </location>
</feature>
<dbReference type="GO" id="GO:0043130">
    <property type="term" value="F:ubiquitin binding"/>
    <property type="evidence" value="ECO:0007669"/>
    <property type="project" value="InterPro"/>
</dbReference>
<proteinExistence type="inferred from homology"/>
<feature type="compositionally biased region" description="Polar residues" evidence="9">
    <location>
        <begin position="292"/>
        <end position="309"/>
    </location>
</feature>
<evidence type="ECO:0000256" key="7">
    <source>
        <dbReference type="ARBA" id="ARBA00035685"/>
    </source>
</evidence>
<gene>
    <name evidence="12" type="primary">AUP1</name>
    <name evidence="12" type="ORF">BLAG_LOCUS15974</name>
</gene>
<dbReference type="OrthoDB" id="1854593at2759"/>
<keyword evidence="10" id="KW-0812">Transmembrane</keyword>
<dbReference type="AlphaFoldDB" id="A0A8J9ZRU1"/>
<evidence type="ECO:0000256" key="1">
    <source>
        <dbReference type="ARBA" id="ARBA00004406"/>
    </source>
</evidence>
<evidence type="ECO:0000256" key="4">
    <source>
        <dbReference type="ARBA" id="ARBA00022824"/>
    </source>
</evidence>
<dbReference type="InterPro" id="IPR048056">
    <property type="entry name" value="AUP1_CUE"/>
</dbReference>
<dbReference type="EMBL" id="OV696688">
    <property type="protein sequence ID" value="CAH1258390.1"/>
    <property type="molecule type" value="Genomic_DNA"/>
</dbReference>
<keyword evidence="13" id="KW-1185">Reference proteome</keyword>
<dbReference type="SMART" id="SM00563">
    <property type="entry name" value="PlsC"/>
    <property type="match status" value="1"/>
</dbReference>
<feature type="region of interest" description="Disordered" evidence="9">
    <location>
        <begin position="267"/>
        <end position="309"/>
    </location>
</feature>
<evidence type="ECO:0000313" key="13">
    <source>
        <dbReference type="Proteomes" id="UP000838412"/>
    </source>
</evidence>
<evidence type="ECO:0000259" key="11">
    <source>
        <dbReference type="PROSITE" id="PS51140"/>
    </source>
</evidence>
<evidence type="ECO:0000256" key="5">
    <source>
        <dbReference type="ARBA" id="ARBA00023136"/>
    </source>
</evidence>
<feature type="transmembrane region" description="Helical" evidence="10">
    <location>
        <begin position="20"/>
        <end position="45"/>
    </location>
</feature>
<dbReference type="SUPFAM" id="SSF69593">
    <property type="entry name" value="Glycerol-3-phosphate (1)-acyltransferase"/>
    <property type="match status" value="1"/>
</dbReference>
<organism evidence="12 13">
    <name type="scientific">Branchiostoma lanceolatum</name>
    <name type="common">Common lancelet</name>
    <name type="synonym">Amphioxus lanceolatum</name>
    <dbReference type="NCBI Taxonomy" id="7740"/>
    <lineage>
        <taxon>Eukaryota</taxon>
        <taxon>Metazoa</taxon>
        <taxon>Chordata</taxon>
        <taxon>Cephalochordata</taxon>
        <taxon>Leptocardii</taxon>
        <taxon>Amphioxiformes</taxon>
        <taxon>Branchiostomatidae</taxon>
        <taxon>Branchiostoma</taxon>
    </lineage>
</organism>
<keyword evidence="10" id="KW-1133">Transmembrane helix</keyword>
<accession>A0A8J9ZRU1</accession>
<protein>
    <recommendedName>
        <fullName evidence="7">Lipid droplet-regulating VLDL assembly factor AUP1</fullName>
    </recommendedName>
    <alternativeName>
        <fullName evidence="8">Ancient ubiquitous protein 1</fullName>
    </alternativeName>
</protein>
<dbReference type="Pfam" id="PF02845">
    <property type="entry name" value="CUE"/>
    <property type="match status" value="1"/>
</dbReference>
<name>A0A8J9ZRU1_BRALA</name>
<dbReference type="InterPro" id="IPR002123">
    <property type="entry name" value="Plipid/glycerol_acylTrfase"/>
</dbReference>
<dbReference type="InterPro" id="IPR003892">
    <property type="entry name" value="CUE"/>
</dbReference>
<evidence type="ECO:0000256" key="9">
    <source>
        <dbReference type="SAM" id="MobiDB-lite"/>
    </source>
</evidence>